<evidence type="ECO:0000256" key="3">
    <source>
        <dbReference type="ARBA" id="ARBA00022692"/>
    </source>
</evidence>
<evidence type="ECO:0000256" key="2">
    <source>
        <dbReference type="ARBA" id="ARBA00009399"/>
    </source>
</evidence>
<keyword evidence="5 6" id="KW-0472">Membrane</keyword>
<organism evidence="8 9">
    <name type="scientific">Candidatus Giovannonibacteria bacterium RIFCSPLOWO2_12_FULL_44_15</name>
    <dbReference type="NCBI Taxonomy" id="1798364"/>
    <lineage>
        <taxon>Bacteria</taxon>
        <taxon>Candidatus Giovannoniibacteriota</taxon>
    </lineage>
</organism>
<feature type="transmembrane region" description="Helical" evidence="6">
    <location>
        <begin position="30"/>
        <end position="50"/>
    </location>
</feature>
<comment type="similarity">
    <text evidence="2">Belongs to the GtrA family.</text>
</comment>
<evidence type="ECO:0000256" key="4">
    <source>
        <dbReference type="ARBA" id="ARBA00022989"/>
    </source>
</evidence>
<evidence type="ECO:0000256" key="1">
    <source>
        <dbReference type="ARBA" id="ARBA00004141"/>
    </source>
</evidence>
<feature type="transmembrane region" description="Helical" evidence="6">
    <location>
        <begin position="7"/>
        <end position="24"/>
    </location>
</feature>
<gene>
    <name evidence="8" type="ORF">A3G54_03840</name>
</gene>
<dbReference type="PANTHER" id="PTHR38459">
    <property type="entry name" value="PROPHAGE BACTOPRENOL-LINKED GLUCOSE TRANSLOCASE HOMOLOG"/>
    <property type="match status" value="1"/>
</dbReference>
<feature type="transmembrane region" description="Helical" evidence="6">
    <location>
        <begin position="71"/>
        <end position="91"/>
    </location>
</feature>
<comment type="subcellular location">
    <subcellularLocation>
        <location evidence="1">Membrane</location>
        <topology evidence="1">Multi-pass membrane protein</topology>
    </subcellularLocation>
</comment>
<dbReference type="AlphaFoldDB" id="A0A1F5Y137"/>
<keyword evidence="4 6" id="KW-1133">Transmembrane helix</keyword>
<dbReference type="GO" id="GO:0000271">
    <property type="term" value="P:polysaccharide biosynthetic process"/>
    <property type="evidence" value="ECO:0007669"/>
    <property type="project" value="InterPro"/>
</dbReference>
<evidence type="ECO:0000313" key="9">
    <source>
        <dbReference type="Proteomes" id="UP000178894"/>
    </source>
</evidence>
<dbReference type="InterPro" id="IPR051401">
    <property type="entry name" value="GtrA_CellWall_Glycosyl"/>
</dbReference>
<dbReference type="PANTHER" id="PTHR38459:SF1">
    <property type="entry name" value="PROPHAGE BACTOPRENOL-LINKED GLUCOSE TRANSLOCASE HOMOLOG"/>
    <property type="match status" value="1"/>
</dbReference>
<dbReference type="EMBL" id="MFIQ01000002">
    <property type="protein sequence ID" value="OGF93864.1"/>
    <property type="molecule type" value="Genomic_DNA"/>
</dbReference>
<evidence type="ECO:0000256" key="6">
    <source>
        <dbReference type="SAM" id="Phobius"/>
    </source>
</evidence>
<accession>A0A1F5Y137</accession>
<keyword evidence="3 6" id="KW-0812">Transmembrane</keyword>
<dbReference type="GO" id="GO:0005886">
    <property type="term" value="C:plasma membrane"/>
    <property type="evidence" value="ECO:0007669"/>
    <property type="project" value="TreeGrafter"/>
</dbReference>
<evidence type="ECO:0000313" key="8">
    <source>
        <dbReference type="EMBL" id="OGF93864.1"/>
    </source>
</evidence>
<protein>
    <recommendedName>
        <fullName evidence="7">GtrA/DPMS transmembrane domain-containing protein</fullName>
    </recommendedName>
</protein>
<dbReference type="InterPro" id="IPR007267">
    <property type="entry name" value="GtrA_DPMS_TM"/>
</dbReference>
<dbReference type="Proteomes" id="UP000178894">
    <property type="component" value="Unassembled WGS sequence"/>
</dbReference>
<evidence type="ECO:0000259" key="7">
    <source>
        <dbReference type="Pfam" id="PF04138"/>
    </source>
</evidence>
<comment type="caution">
    <text evidence="8">The sequence shown here is derived from an EMBL/GenBank/DDBJ whole genome shotgun (WGS) entry which is preliminary data.</text>
</comment>
<dbReference type="Pfam" id="PF04138">
    <property type="entry name" value="GtrA_DPMS_TM"/>
    <property type="match status" value="1"/>
</dbReference>
<sequence>MQLLRFCGAGVPGVLLYYIVYVSLTRLTDQWYVAATVVASIASWGLTFLLQKYWAFRNKESEWLMRQIINYAGKVLFFIFILGPGLIYLLVEHAELPDLWAQAILTLVVSSISYLIDKRIFANKKTAASSP</sequence>
<reference evidence="8 9" key="1">
    <citation type="journal article" date="2016" name="Nat. Commun.">
        <title>Thousands of microbial genomes shed light on interconnected biogeochemical processes in an aquifer system.</title>
        <authorList>
            <person name="Anantharaman K."/>
            <person name="Brown C.T."/>
            <person name="Hug L.A."/>
            <person name="Sharon I."/>
            <person name="Castelle C.J."/>
            <person name="Probst A.J."/>
            <person name="Thomas B.C."/>
            <person name="Singh A."/>
            <person name="Wilkins M.J."/>
            <person name="Karaoz U."/>
            <person name="Brodie E.L."/>
            <person name="Williams K.H."/>
            <person name="Hubbard S.S."/>
            <person name="Banfield J.F."/>
        </authorList>
    </citation>
    <scope>NUCLEOTIDE SEQUENCE [LARGE SCALE GENOMIC DNA]</scope>
</reference>
<name>A0A1F5Y137_9BACT</name>
<feature type="transmembrane region" description="Helical" evidence="6">
    <location>
        <begin position="97"/>
        <end position="116"/>
    </location>
</feature>
<feature type="domain" description="GtrA/DPMS transmembrane" evidence="7">
    <location>
        <begin position="5"/>
        <end position="120"/>
    </location>
</feature>
<proteinExistence type="inferred from homology"/>
<evidence type="ECO:0000256" key="5">
    <source>
        <dbReference type="ARBA" id="ARBA00023136"/>
    </source>
</evidence>